<feature type="non-terminal residue" evidence="1">
    <location>
        <position position="42"/>
    </location>
</feature>
<gene>
    <name evidence="1" type="ORF">RFULGI_LOCUS19398</name>
</gene>
<dbReference type="Proteomes" id="UP000789396">
    <property type="component" value="Unassembled WGS sequence"/>
</dbReference>
<sequence>IKVQSQTRSELVHRGPLNIPTSPDYRWRNSKMEILTMKIITV</sequence>
<feature type="non-terminal residue" evidence="1">
    <location>
        <position position="1"/>
    </location>
</feature>
<comment type="caution">
    <text evidence="1">The sequence shown here is derived from an EMBL/GenBank/DDBJ whole genome shotgun (WGS) entry which is preliminary data.</text>
</comment>
<protein>
    <submittedName>
        <fullName evidence="1">8684_t:CDS:1</fullName>
    </submittedName>
</protein>
<evidence type="ECO:0000313" key="2">
    <source>
        <dbReference type="Proteomes" id="UP000789396"/>
    </source>
</evidence>
<evidence type="ECO:0000313" key="1">
    <source>
        <dbReference type="EMBL" id="CAG8818215.1"/>
    </source>
</evidence>
<organism evidence="1 2">
    <name type="scientific">Racocetra fulgida</name>
    <dbReference type="NCBI Taxonomy" id="60492"/>
    <lineage>
        <taxon>Eukaryota</taxon>
        <taxon>Fungi</taxon>
        <taxon>Fungi incertae sedis</taxon>
        <taxon>Mucoromycota</taxon>
        <taxon>Glomeromycotina</taxon>
        <taxon>Glomeromycetes</taxon>
        <taxon>Diversisporales</taxon>
        <taxon>Gigasporaceae</taxon>
        <taxon>Racocetra</taxon>
    </lineage>
</organism>
<dbReference type="AlphaFoldDB" id="A0A9N9K9Q5"/>
<keyword evidence="2" id="KW-1185">Reference proteome</keyword>
<accession>A0A9N9K9Q5</accession>
<dbReference type="EMBL" id="CAJVPZ010095519">
    <property type="protein sequence ID" value="CAG8818215.1"/>
    <property type="molecule type" value="Genomic_DNA"/>
</dbReference>
<proteinExistence type="predicted"/>
<name>A0A9N9K9Q5_9GLOM</name>
<reference evidence="1" key="1">
    <citation type="submission" date="2021-06" db="EMBL/GenBank/DDBJ databases">
        <authorList>
            <person name="Kallberg Y."/>
            <person name="Tangrot J."/>
            <person name="Rosling A."/>
        </authorList>
    </citation>
    <scope>NUCLEOTIDE SEQUENCE</scope>
    <source>
        <strain evidence="1">IN212</strain>
    </source>
</reference>